<dbReference type="InterPro" id="IPR056138">
    <property type="entry name" value="DUF7721"/>
</dbReference>
<dbReference type="PANTHER" id="PTHR39477">
    <property type="entry name" value="CHROMOSOME 8, WHOLE GENOME SHOTGUN SEQUENCE"/>
    <property type="match status" value="1"/>
</dbReference>
<gene>
    <name evidence="3" type="ORF">E3P90_00220</name>
</gene>
<evidence type="ECO:0000259" key="2">
    <source>
        <dbReference type="Pfam" id="PF24845"/>
    </source>
</evidence>
<sequence length="188" mass="19762">MDFVNMAKKGYEAYAGNSGDSGNTSSGQGFDLRSVLGMAKSEHGDESQHSYLEKAVGMLNDKQGEMNGHVDEEGSVQAHNKVFEEGDTKGASPQEHGTAYAMSLFKKHFAGGENQTNEKDSDLLGKVIAEAKKLADEHFSHGSSDDKQSAVDSAAMTFGKLVIKSKMSGGTIGGSDSGGLSSLASKFL</sequence>
<name>A0A4T0HQH5_WALIC</name>
<dbReference type="PANTHER" id="PTHR39477:SF1">
    <property type="entry name" value="BETA-FLANKING PROTEIN"/>
    <property type="match status" value="1"/>
</dbReference>
<evidence type="ECO:0000256" key="1">
    <source>
        <dbReference type="SAM" id="MobiDB-lite"/>
    </source>
</evidence>
<dbReference type="EMBL" id="SPOF01000002">
    <property type="protein sequence ID" value="TIB17042.1"/>
    <property type="molecule type" value="Genomic_DNA"/>
</dbReference>
<evidence type="ECO:0000313" key="4">
    <source>
        <dbReference type="Proteomes" id="UP000306954"/>
    </source>
</evidence>
<dbReference type="Proteomes" id="UP000306954">
    <property type="component" value="Unassembled WGS sequence"/>
</dbReference>
<comment type="caution">
    <text evidence="3">The sequence shown here is derived from an EMBL/GenBank/DDBJ whole genome shotgun (WGS) entry which is preliminary data.</text>
</comment>
<protein>
    <recommendedName>
        <fullName evidence="2">DUF7721 domain-containing protein</fullName>
    </recommendedName>
</protein>
<feature type="domain" description="DUF7721" evidence="2">
    <location>
        <begin position="31"/>
        <end position="112"/>
    </location>
</feature>
<evidence type="ECO:0000313" key="3">
    <source>
        <dbReference type="EMBL" id="TIB17042.1"/>
    </source>
</evidence>
<reference evidence="3 4" key="1">
    <citation type="submission" date="2019-03" db="EMBL/GenBank/DDBJ databases">
        <title>Sequencing 23 genomes of Wallemia ichthyophaga.</title>
        <authorList>
            <person name="Gostincar C."/>
        </authorList>
    </citation>
    <scope>NUCLEOTIDE SEQUENCE [LARGE SCALE GENOMIC DNA]</scope>
    <source>
        <strain evidence="3 4">EXF-8621</strain>
    </source>
</reference>
<proteinExistence type="predicted"/>
<feature type="region of interest" description="Disordered" evidence="1">
    <location>
        <begin position="168"/>
        <end position="188"/>
    </location>
</feature>
<dbReference type="Pfam" id="PF24845">
    <property type="entry name" value="DUF7721"/>
    <property type="match status" value="1"/>
</dbReference>
<dbReference type="AlphaFoldDB" id="A0A4T0HQH5"/>
<feature type="compositionally biased region" description="Low complexity" evidence="1">
    <location>
        <begin position="178"/>
        <end position="188"/>
    </location>
</feature>
<accession>A0A4T0HQH5</accession>
<organism evidence="3 4">
    <name type="scientific">Wallemia ichthyophaga</name>
    <dbReference type="NCBI Taxonomy" id="245174"/>
    <lineage>
        <taxon>Eukaryota</taxon>
        <taxon>Fungi</taxon>
        <taxon>Dikarya</taxon>
        <taxon>Basidiomycota</taxon>
        <taxon>Wallemiomycotina</taxon>
        <taxon>Wallemiomycetes</taxon>
        <taxon>Wallemiales</taxon>
        <taxon>Wallemiaceae</taxon>
        <taxon>Wallemia</taxon>
    </lineage>
</organism>